<comment type="similarity">
    <text evidence="2 5">Belongs to the Nudix hydrolase family.</text>
</comment>
<accession>A0ABT5Z476</accession>
<dbReference type="PRINTS" id="PR00502">
    <property type="entry name" value="NUDIXFAMILY"/>
</dbReference>
<dbReference type="Gene3D" id="3.90.79.10">
    <property type="entry name" value="Nucleoside Triphosphate Pyrophosphohydrolase"/>
    <property type="match status" value="1"/>
</dbReference>
<evidence type="ECO:0000256" key="5">
    <source>
        <dbReference type="RuleBase" id="RU003476"/>
    </source>
</evidence>
<protein>
    <submittedName>
        <fullName evidence="7">NUDIX hydrolase</fullName>
    </submittedName>
</protein>
<dbReference type="GO" id="GO:0016787">
    <property type="term" value="F:hydrolase activity"/>
    <property type="evidence" value="ECO:0007669"/>
    <property type="project" value="UniProtKB-KW"/>
</dbReference>
<dbReference type="EMBL" id="JARHTQ010000016">
    <property type="protein sequence ID" value="MDF2258599.1"/>
    <property type="molecule type" value="Genomic_DNA"/>
</dbReference>
<organism evidence="7 8">
    <name type="scientific">Streptantibioticus ferralitis</name>
    <dbReference type="NCBI Taxonomy" id="236510"/>
    <lineage>
        <taxon>Bacteria</taxon>
        <taxon>Bacillati</taxon>
        <taxon>Actinomycetota</taxon>
        <taxon>Actinomycetes</taxon>
        <taxon>Kitasatosporales</taxon>
        <taxon>Streptomycetaceae</taxon>
        <taxon>Streptantibioticus</taxon>
    </lineage>
</organism>
<dbReference type="SUPFAM" id="SSF55811">
    <property type="entry name" value="Nudix"/>
    <property type="match status" value="1"/>
</dbReference>
<dbReference type="InterPro" id="IPR020084">
    <property type="entry name" value="NUDIX_hydrolase_CS"/>
</dbReference>
<name>A0ABT5Z476_9ACTN</name>
<dbReference type="RefSeq" id="WP_275817764.1">
    <property type="nucleotide sequence ID" value="NZ_BAAANM010000006.1"/>
</dbReference>
<keyword evidence="3 5" id="KW-0378">Hydrolase</keyword>
<feature type="domain" description="Nudix hydrolase" evidence="6">
    <location>
        <begin position="23"/>
        <end position="153"/>
    </location>
</feature>
<evidence type="ECO:0000256" key="2">
    <source>
        <dbReference type="ARBA" id="ARBA00005582"/>
    </source>
</evidence>
<evidence type="ECO:0000256" key="1">
    <source>
        <dbReference type="ARBA" id="ARBA00001946"/>
    </source>
</evidence>
<dbReference type="Proteomes" id="UP001220022">
    <property type="component" value="Unassembled WGS sequence"/>
</dbReference>
<evidence type="ECO:0000256" key="3">
    <source>
        <dbReference type="ARBA" id="ARBA00022801"/>
    </source>
</evidence>
<dbReference type="PANTHER" id="PTHR43046:SF12">
    <property type="entry name" value="GDP-MANNOSE MANNOSYL HYDROLASE"/>
    <property type="match status" value="1"/>
</dbReference>
<comment type="caution">
    <text evidence="7">The sequence shown here is derived from an EMBL/GenBank/DDBJ whole genome shotgun (WGS) entry which is preliminary data.</text>
</comment>
<proteinExistence type="inferred from homology"/>
<evidence type="ECO:0000313" key="7">
    <source>
        <dbReference type="EMBL" id="MDF2258599.1"/>
    </source>
</evidence>
<dbReference type="InterPro" id="IPR020476">
    <property type="entry name" value="Nudix_hydrolase"/>
</dbReference>
<dbReference type="CDD" id="cd18876">
    <property type="entry name" value="NUDIX_Hydrolase"/>
    <property type="match status" value="1"/>
</dbReference>
<evidence type="ECO:0000256" key="4">
    <source>
        <dbReference type="ARBA" id="ARBA00022842"/>
    </source>
</evidence>
<dbReference type="PROSITE" id="PS00893">
    <property type="entry name" value="NUDIX_BOX"/>
    <property type="match status" value="1"/>
</dbReference>
<dbReference type="PANTHER" id="PTHR43046">
    <property type="entry name" value="GDP-MANNOSE MANNOSYL HYDROLASE"/>
    <property type="match status" value="1"/>
</dbReference>
<gene>
    <name evidence="7" type="ORF">P2L57_23600</name>
</gene>
<dbReference type="Pfam" id="PF00293">
    <property type="entry name" value="NUDIX"/>
    <property type="match status" value="1"/>
</dbReference>
<keyword evidence="4" id="KW-0460">Magnesium</keyword>
<sequence>MRPTPADPVAWNAYLAEGNATQARKRVSADVLLRDQSGRVLLVKPTYKPGWDLPGGMAEANEPPHEAATRELNEELGLAVTLHDVLIVDWVAPHGPWDDQIAFIFDGGTLSEKQVADVQPHDEELSDVAFLSPDRAGDLLRSRLRERFQVALQALAEGRSKYLHDARPLW</sequence>
<comment type="cofactor">
    <cofactor evidence="1">
        <name>Mg(2+)</name>
        <dbReference type="ChEBI" id="CHEBI:18420"/>
    </cofactor>
</comment>
<dbReference type="PROSITE" id="PS51462">
    <property type="entry name" value="NUDIX"/>
    <property type="match status" value="1"/>
</dbReference>
<reference evidence="7 8" key="1">
    <citation type="submission" date="2023-03" db="EMBL/GenBank/DDBJ databases">
        <title>Draft genome sequence of type strain Streptomyces ferralitis JCM 14344.</title>
        <authorList>
            <person name="Klaysubun C."/>
            <person name="Duangmal K."/>
        </authorList>
    </citation>
    <scope>NUCLEOTIDE SEQUENCE [LARGE SCALE GENOMIC DNA]</scope>
    <source>
        <strain evidence="7 8">JCM 14344</strain>
    </source>
</reference>
<dbReference type="InterPro" id="IPR015797">
    <property type="entry name" value="NUDIX_hydrolase-like_dom_sf"/>
</dbReference>
<keyword evidence="8" id="KW-1185">Reference proteome</keyword>
<dbReference type="InterPro" id="IPR000086">
    <property type="entry name" value="NUDIX_hydrolase_dom"/>
</dbReference>
<evidence type="ECO:0000259" key="6">
    <source>
        <dbReference type="PROSITE" id="PS51462"/>
    </source>
</evidence>
<evidence type="ECO:0000313" key="8">
    <source>
        <dbReference type="Proteomes" id="UP001220022"/>
    </source>
</evidence>